<gene>
    <name evidence="11" type="ORF">ACFQY0_12175</name>
</gene>
<comment type="caution">
    <text evidence="11">The sequence shown here is derived from an EMBL/GenBank/DDBJ whole genome shotgun (WGS) entry which is preliminary data.</text>
</comment>
<keyword evidence="4" id="KW-1003">Cell membrane</keyword>
<feature type="transmembrane region" description="Helical" evidence="10">
    <location>
        <begin position="134"/>
        <end position="152"/>
    </location>
</feature>
<dbReference type="RefSeq" id="WP_379712722.1">
    <property type="nucleotide sequence ID" value="NZ_JBHTBS010000006.1"/>
</dbReference>
<proteinExistence type="predicted"/>
<evidence type="ECO:0000256" key="4">
    <source>
        <dbReference type="ARBA" id="ARBA00022475"/>
    </source>
</evidence>
<keyword evidence="8 10" id="KW-0472">Membrane</keyword>
<dbReference type="PIRSF" id="PIRSF006603">
    <property type="entry name" value="DinF"/>
    <property type="match status" value="1"/>
</dbReference>
<accession>A0ABW2L9J5</accession>
<evidence type="ECO:0000256" key="2">
    <source>
        <dbReference type="ARBA" id="ARBA00022448"/>
    </source>
</evidence>
<comment type="subcellular location">
    <subcellularLocation>
        <location evidence="1">Cell membrane</location>
        <topology evidence="1">Multi-pass membrane protein</topology>
    </subcellularLocation>
</comment>
<keyword evidence="12" id="KW-1185">Reference proteome</keyword>
<dbReference type="InterPro" id="IPR050222">
    <property type="entry name" value="MATE_MdtK"/>
</dbReference>
<evidence type="ECO:0000256" key="5">
    <source>
        <dbReference type="ARBA" id="ARBA00022692"/>
    </source>
</evidence>
<keyword evidence="3" id="KW-0050">Antiport</keyword>
<protein>
    <recommendedName>
        <fullName evidence="9">Multidrug-efflux transporter</fullName>
    </recommendedName>
</protein>
<keyword evidence="2" id="KW-0813">Transport</keyword>
<dbReference type="NCBIfam" id="TIGR00797">
    <property type="entry name" value="matE"/>
    <property type="match status" value="1"/>
</dbReference>
<feature type="transmembrane region" description="Helical" evidence="10">
    <location>
        <begin position="254"/>
        <end position="271"/>
    </location>
</feature>
<feature type="transmembrane region" description="Helical" evidence="10">
    <location>
        <begin position="20"/>
        <end position="47"/>
    </location>
</feature>
<keyword evidence="7" id="KW-0406">Ion transport</keyword>
<feature type="transmembrane region" description="Helical" evidence="10">
    <location>
        <begin position="361"/>
        <end position="381"/>
    </location>
</feature>
<organism evidence="11 12">
    <name type="scientific">Haloferula chungangensis</name>
    <dbReference type="NCBI Taxonomy" id="1048331"/>
    <lineage>
        <taxon>Bacteria</taxon>
        <taxon>Pseudomonadati</taxon>
        <taxon>Verrucomicrobiota</taxon>
        <taxon>Verrucomicrobiia</taxon>
        <taxon>Verrucomicrobiales</taxon>
        <taxon>Verrucomicrobiaceae</taxon>
        <taxon>Haloferula</taxon>
    </lineage>
</organism>
<evidence type="ECO:0000256" key="1">
    <source>
        <dbReference type="ARBA" id="ARBA00004651"/>
    </source>
</evidence>
<evidence type="ECO:0000313" key="12">
    <source>
        <dbReference type="Proteomes" id="UP001596472"/>
    </source>
</evidence>
<feature type="transmembrane region" description="Helical" evidence="10">
    <location>
        <begin position="164"/>
        <end position="186"/>
    </location>
</feature>
<evidence type="ECO:0000256" key="8">
    <source>
        <dbReference type="ARBA" id="ARBA00023136"/>
    </source>
</evidence>
<dbReference type="Proteomes" id="UP001596472">
    <property type="component" value="Unassembled WGS sequence"/>
</dbReference>
<evidence type="ECO:0000256" key="7">
    <source>
        <dbReference type="ARBA" id="ARBA00023065"/>
    </source>
</evidence>
<feature type="transmembrane region" description="Helical" evidence="10">
    <location>
        <begin position="283"/>
        <end position="304"/>
    </location>
</feature>
<dbReference type="Pfam" id="PF01554">
    <property type="entry name" value="MatE"/>
    <property type="match status" value="2"/>
</dbReference>
<keyword evidence="6 10" id="KW-1133">Transmembrane helix</keyword>
<feature type="transmembrane region" description="Helical" evidence="10">
    <location>
        <begin position="59"/>
        <end position="79"/>
    </location>
</feature>
<feature type="transmembrane region" description="Helical" evidence="10">
    <location>
        <begin position="393"/>
        <end position="411"/>
    </location>
</feature>
<evidence type="ECO:0000256" key="6">
    <source>
        <dbReference type="ARBA" id="ARBA00022989"/>
    </source>
</evidence>
<feature type="transmembrane region" description="Helical" evidence="10">
    <location>
        <begin position="198"/>
        <end position="218"/>
    </location>
</feature>
<feature type="transmembrane region" description="Helical" evidence="10">
    <location>
        <begin position="100"/>
        <end position="122"/>
    </location>
</feature>
<evidence type="ECO:0000313" key="11">
    <source>
        <dbReference type="EMBL" id="MFC7337939.1"/>
    </source>
</evidence>
<dbReference type="InterPro" id="IPR048279">
    <property type="entry name" value="MdtK-like"/>
</dbReference>
<dbReference type="PANTHER" id="PTHR43298:SF2">
    <property type="entry name" value="FMN_FAD EXPORTER YEEO-RELATED"/>
    <property type="match status" value="1"/>
</dbReference>
<dbReference type="EMBL" id="JBHTBS010000006">
    <property type="protein sequence ID" value="MFC7337939.1"/>
    <property type="molecule type" value="Genomic_DNA"/>
</dbReference>
<evidence type="ECO:0000256" key="10">
    <source>
        <dbReference type="SAM" id="Phobius"/>
    </source>
</evidence>
<evidence type="ECO:0000256" key="3">
    <source>
        <dbReference type="ARBA" id="ARBA00022449"/>
    </source>
</evidence>
<evidence type="ECO:0000256" key="9">
    <source>
        <dbReference type="ARBA" id="ARBA00031636"/>
    </source>
</evidence>
<feature type="transmembrane region" description="Helical" evidence="10">
    <location>
        <begin position="423"/>
        <end position="442"/>
    </location>
</feature>
<sequence>MNRSSSSQSLLREGKQTLMLAVPLIVGQVSQMLMGVVDTLMIGRVGVTELAASAFSNNLIYVPMMFGIGMSIVVSIRVSQARGKGDPAAARAALRHGLQISAVLGLLTLLGAWLLLPHLWIFRQVPEVLDVCPNYFLLVAGSMVPAMMAMAVKNHADAMNRPWPVFWITLGSVLLNAGLNWVFIFGKLGAPAMGLDGAGVATLLARTAGVVGLIWWSLKFSGLREWVPYHWFKSPDWKAVREFIRVGIPASMQLLAEVSAFVFAGIFIGTLGEDALAAHQVAISYAATVFMVPLGISMAMTVRVGEVSGSGERTRLRSIIASGWMIGVCFAILSVSVTLLFNDQIAGWFVEDPEVTKVAAGLLLIGAAFQFSDSFQVISVGSLRGLDDVKVPAWMAFCAYWLFAIPLGWTLAIPKGWGVNGMWWGLTLGLTLTAVALGVRVWRKTRI</sequence>
<name>A0ABW2L9J5_9BACT</name>
<dbReference type="CDD" id="cd13131">
    <property type="entry name" value="MATE_NorM_like"/>
    <property type="match status" value="1"/>
</dbReference>
<reference evidence="12" key="1">
    <citation type="journal article" date="2019" name="Int. J. Syst. Evol. Microbiol.">
        <title>The Global Catalogue of Microorganisms (GCM) 10K type strain sequencing project: providing services to taxonomists for standard genome sequencing and annotation.</title>
        <authorList>
            <consortium name="The Broad Institute Genomics Platform"/>
            <consortium name="The Broad Institute Genome Sequencing Center for Infectious Disease"/>
            <person name="Wu L."/>
            <person name="Ma J."/>
        </authorList>
    </citation>
    <scope>NUCLEOTIDE SEQUENCE [LARGE SCALE GENOMIC DNA]</scope>
    <source>
        <strain evidence="12">CGMCC 4.1467</strain>
    </source>
</reference>
<dbReference type="InterPro" id="IPR002528">
    <property type="entry name" value="MATE_fam"/>
</dbReference>
<dbReference type="PANTHER" id="PTHR43298">
    <property type="entry name" value="MULTIDRUG RESISTANCE PROTEIN NORM-RELATED"/>
    <property type="match status" value="1"/>
</dbReference>
<keyword evidence="5 10" id="KW-0812">Transmembrane</keyword>
<feature type="transmembrane region" description="Helical" evidence="10">
    <location>
        <begin position="316"/>
        <end position="341"/>
    </location>
</feature>